<dbReference type="Gene3D" id="3.30.450.40">
    <property type="match status" value="2"/>
</dbReference>
<name>A0ABZ0PD09_9PROT</name>
<dbReference type="SUPFAM" id="SSF55781">
    <property type="entry name" value="GAF domain-like"/>
    <property type="match status" value="1"/>
</dbReference>
<feature type="domain" description="IclR-ED" evidence="6">
    <location>
        <begin position="80"/>
        <end position="235"/>
    </location>
</feature>
<dbReference type="InterPro" id="IPR014757">
    <property type="entry name" value="Tscrpt_reg_IclR_C"/>
</dbReference>
<dbReference type="PANTHER" id="PTHR30136">
    <property type="entry name" value="HELIX-TURN-HELIX TRANSCRIPTIONAL REGULATOR, ICLR FAMILY"/>
    <property type="match status" value="1"/>
</dbReference>
<evidence type="ECO:0000256" key="3">
    <source>
        <dbReference type="ARBA" id="ARBA00023163"/>
    </source>
</evidence>
<dbReference type="PANTHER" id="PTHR30136:SF39">
    <property type="entry name" value="TRANSCRIPTIONAL REGULATORY PROTEIN"/>
    <property type="match status" value="1"/>
</dbReference>
<keyword evidence="3" id="KW-0804">Transcription</keyword>
<dbReference type="PROSITE" id="PS51077">
    <property type="entry name" value="HTH_ICLR"/>
    <property type="match status" value="1"/>
</dbReference>
<proteinExistence type="predicted"/>
<keyword evidence="1" id="KW-0805">Transcription regulation</keyword>
<feature type="region of interest" description="Disordered" evidence="4">
    <location>
        <begin position="241"/>
        <end position="260"/>
    </location>
</feature>
<protein>
    <submittedName>
        <fullName evidence="7">Helix-turn-helix domain-containing protein</fullName>
    </submittedName>
</protein>
<gene>
    <name evidence="7" type="ORF">R9Z33_15425</name>
</gene>
<keyword evidence="8" id="KW-1185">Reference proteome</keyword>
<dbReference type="SUPFAM" id="SSF46785">
    <property type="entry name" value="Winged helix' DNA-binding domain"/>
    <property type="match status" value="1"/>
</dbReference>
<dbReference type="Gene3D" id="1.10.10.10">
    <property type="entry name" value="Winged helix-like DNA-binding domain superfamily/Winged helix DNA-binding domain"/>
    <property type="match status" value="1"/>
</dbReference>
<dbReference type="PROSITE" id="PS51078">
    <property type="entry name" value="ICLR_ED"/>
    <property type="match status" value="1"/>
</dbReference>
<sequence>MDTCSESPVPPKLRRGGIVAVERSLSILDAFMGAAPTRGLSELARATRLAKPTVLRNLVSLERSGYIVRLADGRYQLGARLLQLGEAYRAQFRLEDHVMPVLRELAAATGETATFQVREQEHRLTLFRVESPQVVRIAQVMPNLKPLDGTSISQALLRGDAAADAARRRQAVYFSAGLASPQTASLSTAIWGPPGQLRGAMSISGPVMRVSSADLDGLAARLAAAARGLCATLGAPFPEGMQPPELIRISPSEAPPPHEP</sequence>
<evidence type="ECO:0000313" key="7">
    <source>
        <dbReference type="EMBL" id="WPB83492.1"/>
    </source>
</evidence>
<dbReference type="InterPro" id="IPR050707">
    <property type="entry name" value="HTH_MetabolicPath_Reg"/>
</dbReference>
<organism evidence="7 8">
    <name type="scientific">Sediminicoccus rosea</name>
    <dbReference type="NCBI Taxonomy" id="1225128"/>
    <lineage>
        <taxon>Bacteria</taxon>
        <taxon>Pseudomonadati</taxon>
        <taxon>Pseudomonadota</taxon>
        <taxon>Alphaproteobacteria</taxon>
        <taxon>Acetobacterales</taxon>
        <taxon>Roseomonadaceae</taxon>
        <taxon>Sediminicoccus</taxon>
    </lineage>
</organism>
<dbReference type="Pfam" id="PF09339">
    <property type="entry name" value="HTH_IclR"/>
    <property type="match status" value="1"/>
</dbReference>
<evidence type="ECO:0000256" key="2">
    <source>
        <dbReference type="ARBA" id="ARBA00023125"/>
    </source>
</evidence>
<evidence type="ECO:0000313" key="8">
    <source>
        <dbReference type="Proteomes" id="UP001305521"/>
    </source>
</evidence>
<evidence type="ECO:0000259" key="6">
    <source>
        <dbReference type="PROSITE" id="PS51078"/>
    </source>
</evidence>
<keyword evidence="2" id="KW-0238">DNA-binding</keyword>
<dbReference type="SMART" id="SM00346">
    <property type="entry name" value="HTH_ICLR"/>
    <property type="match status" value="1"/>
</dbReference>
<evidence type="ECO:0000256" key="4">
    <source>
        <dbReference type="SAM" id="MobiDB-lite"/>
    </source>
</evidence>
<dbReference type="InterPro" id="IPR005471">
    <property type="entry name" value="Tscrpt_reg_IclR_N"/>
</dbReference>
<accession>A0ABZ0PD09</accession>
<dbReference type="RefSeq" id="WP_318647467.1">
    <property type="nucleotide sequence ID" value="NZ_CP137852.1"/>
</dbReference>
<dbReference type="InterPro" id="IPR036390">
    <property type="entry name" value="WH_DNA-bd_sf"/>
</dbReference>
<dbReference type="InterPro" id="IPR036388">
    <property type="entry name" value="WH-like_DNA-bd_sf"/>
</dbReference>
<dbReference type="Proteomes" id="UP001305521">
    <property type="component" value="Chromosome"/>
</dbReference>
<dbReference type="EMBL" id="CP137852">
    <property type="protein sequence ID" value="WPB83492.1"/>
    <property type="molecule type" value="Genomic_DNA"/>
</dbReference>
<reference evidence="7 8" key="1">
    <citation type="submission" date="2023-11" db="EMBL/GenBank/DDBJ databases">
        <title>Arctic aerobic anoxygenic photoheterotroph Sediminicoccus rosea KRV36 adapts its photosynthesis to long days of polar summer.</title>
        <authorList>
            <person name="Tomasch J."/>
            <person name="Kopejtka K."/>
            <person name="Bily T."/>
            <person name="Gardiner A.T."/>
            <person name="Gardian Z."/>
            <person name="Shivaramu S."/>
            <person name="Koblizek M."/>
            <person name="Engelhardt F."/>
            <person name="Kaftan D."/>
        </authorList>
    </citation>
    <scope>NUCLEOTIDE SEQUENCE [LARGE SCALE GENOMIC DNA]</scope>
    <source>
        <strain evidence="7 8">R-30</strain>
    </source>
</reference>
<evidence type="ECO:0000259" key="5">
    <source>
        <dbReference type="PROSITE" id="PS51077"/>
    </source>
</evidence>
<dbReference type="InterPro" id="IPR029016">
    <property type="entry name" value="GAF-like_dom_sf"/>
</dbReference>
<feature type="domain" description="HTH iclR-type" evidence="5">
    <location>
        <begin position="18"/>
        <end position="79"/>
    </location>
</feature>
<evidence type="ECO:0000256" key="1">
    <source>
        <dbReference type="ARBA" id="ARBA00023015"/>
    </source>
</evidence>